<reference evidence="2" key="1">
    <citation type="journal article" date="2023" name="Plant J.">
        <title>Genome sequences and population genomics provide insights into the demographic history, inbreeding, and mutation load of two 'living fossil' tree species of Dipteronia.</title>
        <authorList>
            <person name="Feng Y."/>
            <person name="Comes H.P."/>
            <person name="Chen J."/>
            <person name="Zhu S."/>
            <person name="Lu R."/>
            <person name="Zhang X."/>
            <person name="Li P."/>
            <person name="Qiu J."/>
            <person name="Olsen K.M."/>
            <person name="Qiu Y."/>
        </authorList>
    </citation>
    <scope>NUCLEOTIDE SEQUENCE</scope>
    <source>
        <strain evidence="2">NBL</strain>
    </source>
</reference>
<dbReference type="Proteomes" id="UP001281410">
    <property type="component" value="Unassembled WGS sequence"/>
</dbReference>
<keyword evidence="3" id="KW-1185">Reference proteome</keyword>
<dbReference type="AlphaFoldDB" id="A0AAE0AEQ9"/>
<gene>
    <name evidence="2" type="ORF">Dsin_017327</name>
</gene>
<evidence type="ECO:0000313" key="2">
    <source>
        <dbReference type="EMBL" id="KAK3212621.1"/>
    </source>
</evidence>
<evidence type="ECO:0000256" key="1">
    <source>
        <dbReference type="SAM" id="MobiDB-lite"/>
    </source>
</evidence>
<comment type="caution">
    <text evidence="2">The sequence shown here is derived from an EMBL/GenBank/DDBJ whole genome shotgun (WGS) entry which is preliminary data.</text>
</comment>
<name>A0AAE0AEQ9_9ROSI</name>
<dbReference type="EMBL" id="JANJYJ010000005">
    <property type="protein sequence ID" value="KAK3212621.1"/>
    <property type="molecule type" value="Genomic_DNA"/>
</dbReference>
<sequence length="159" mass="17758">MPIIKPQGSAKPITNDMPNQGVSNRTKLEELSPIPITRLGSFHLPNTPTFEAINGRQNRNKILSIMREDGSLIEGDVPVKNEAIRHFQKILGCSIPSFNRAGTLQTIIHNHISNDQADLMSRSVTNEKIHDVFFSLHPNKAPGSDGFFFLRRAGSEWCQ</sequence>
<evidence type="ECO:0000313" key="3">
    <source>
        <dbReference type="Proteomes" id="UP001281410"/>
    </source>
</evidence>
<organism evidence="2 3">
    <name type="scientific">Dipteronia sinensis</name>
    <dbReference type="NCBI Taxonomy" id="43782"/>
    <lineage>
        <taxon>Eukaryota</taxon>
        <taxon>Viridiplantae</taxon>
        <taxon>Streptophyta</taxon>
        <taxon>Embryophyta</taxon>
        <taxon>Tracheophyta</taxon>
        <taxon>Spermatophyta</taxon>
        <taxon>Magnoliopsida</taxon>
        <taxon>eudicotyledons</taxon>
        <taxon>Gunneridae</taxon>
        <taxon>Pentapetalae</taxon>
        <taxon>rosids</taxon>
        <taxon>malvids</taxon>
        <taxon>Sapindales</taxon>
        <taxon>Sapindaceae</taxon>
        <taxon>Hippocastanoideae</taxon>
        <taxon>Acereae</taxon>
        <taxon>Dipteronia</taxon>
    </lineage>
</organism>
<feature type="region of interest" description="Disordered" evidence="1">
    <location>
        <begin position="1"/>
        <end position="23"/>
    </location>
</feature>
<accession>A0AAE0AEQ9</accession>
<protein>
    <submittedName>
        <fullName evidence="2">Uncharacterized protein</fullName>
    </submittedName>
</protein>
<proteinExistence type="predicted"/>